<feature type="transmembrane region" description="Helical" evidence="2">
    <location>
        <begin position="108"/>
        <end position="141"/>
    </location>
</feature>
<evidence type="ECO:0000313" key="5">
    <source>
        <dbReference type="Proteomes" id="UP000579136"/>
    </source>
</evidence>
<reference evidence="4 5" key="1">
    <citation type="submission" date="2020-08" db="EMBL/GenBank/DDBJ databases">
        <title>Genomic Encyclopedia of Type Strains, Phase IV (KMG-IV): sequencing the most valuable type-strain genomes for metagenomic binning, comparative biology and taxonomic classification.</title>
        <authorList>
            <person name="Goeker M."/>
        </authorList>
    </citation>
    <scope>NUCLEOTIDE SEQUENCE [LARGE SCALE GENOMIC DNA]</scope>
    <source>
        <strain evidence="4 5">DSM 19163</strain>
    </source>
</reference>
<dbReference type="RefSeq" id="WP_183674072.1">
    <property type="nucleotide sequence ID" value="NZ_CBCRYX010000004.1"/>
</dbReference>
<dbReference type="InterPro" id="IPR025273">
    <property type="entry name" value="DUF4064"/>
</dbReference>
<evidence type="ECO:0000256" key="2">
    <source>
        <dbReference type="SAM" id="Phobius"/>
    </source>
</evidence>
<keyword evidence="2" id="KW-0472">Membrane</keyword>
<accession>A0A9Q2CZ09</accession>
<dbReference type="Proteomes" id="UP000579136">
    <property type="component" value="Unassembled WGS sequence"/>
</dbReference>
<feature type="domain" description="DUF4064" evidence="3">
    <location>
        <begin position="14"/>
        <end position="121"/>
    </location>
</feature>
<proteinExistence type="predicted"/>
<dbReference type="AlphaFoldDB" id="A0A9Q2CZ09"/>
<dbReference type="EMBL" id="JACHHF010000005">
    <property type="protein sequence ID" value="MBB5176119.1"/>
    <property type="molecule type" value="Genomic_DNA"/>
</dbReference>
<evidence type="ECO:0000259" key="3">
    <source>
        <dbReference type="Pfam" id="PF13273"/>
    </source>
</evidence>
<feature type="transmembrane region" description="Helical" evidence="2">
    <location>
        <begin position="82"/>
        <end position="101"/>
    </location>
</feature>
<feature type="transmembrane region" description="Helical" evidence="2">
    <location>
        <begin position="20"/>
        <end position="41"/>
    </location>
</feature>
<evidence type="ECO:0000256" key="1">
    <source>
        <dbReference type="SAM" id="MobiDB-lite"/>
    </source>
</evidence>
<dbReference type="Pfam" id="PF13273">
    <property type="entry name" value="DUF4064"/>
    <property type="match status" value="1"/>
</dbReference>
<gene>
    <name evidence="4" type="ORF">HNQ45_001006</name>
</gene>
<keyword evidence="2" id="KW-1133">Transmembrane helix</keyword>
<evidence type="ECO:0000313" key="4">
    <source>
        <dbReference type="EMBL" id="MBB5176119.1"/>
    </source>
</evidence>
<sequence length="239" mass="27608">MAKKDYTVRVEPISRIPEKIFGWLGWLALLAIVIFIAYLSFALVKDPDFVNVIREQSINMANEQGISAAEVESMVLDSIGNMWILSLIGVIPLIISFIGLIKMRKRILAGVLLLITAIIIAPFIITLFSSLMFVIAAILLFVRKDKETIVDEFEHHDNRNFNDYDDDVRIAEDKRVNRPVDNYEEEDLEKTRMFEAVDEDDYKETRLDEDEEIVIRGGSNESQDAKRLRRENVNRRNED</sequence>
<comment type="caution">
    <text evidence="4">The sequence shown here is derived from an EMBL/GenBank/DDBJ whole genome shotgun (WGS) entry which is preliminary data.</text>
</comment>
<name>A0A9Q2CZ09_9STAP</name>
<protein>
    <recommendedName>
        <fullName evidence="3">DUF4064 domain-containing protein</fullName>
    </recommendedName>
</protein>
<keyword evidence="5" id="KW-1185">Reference proteome</keyword>
<keyword evidence="2" id="KW-0812">Transmembrane</keyword>
<feature type="compositionally biased region" description="Basic and acidic residues" evidence="1">
    <location>
        <begin position="223"/>
        <end position="239"/>
    </location>
</feature>
<feature type="region of interest" description="Disordered" evidence="1">
    <location>
        <begin position="213"/>
        <end position="239"/>
    </location>
</feature>
<organism evidence="4 5">
    <name type="scientific">Nosocomiicoccus ampullae</name>
    <dbReference type="NCBI Taxonomy" id="489910"/>
    <lineage>
        <taxon>Bacteria</taxon>
        <taxon>Bacillati</taxon>
        <taxon>Bacillota</taxon>
        <taxon>Bacilli</taxon>
        <taxon>Bacillales</taxon>
        <taxon>Staphylococcaceae</taxon>
        <taxon>Nosocomiicoccus</taxon>
    </lineage>
</organism>